<sequence length="365" mass="40373">METPSPILRPLGKNGPLVPRIGFGTMGMGFPCSRLTAPMPDPERLALLDRAYELGCTFWDTSDFYGDAENIIGKWLALNPEKRKDVFLATKFGAVKLVSGFGFRGDAAYVPIACGLSLERLGVETIDLWYPHRLDGSTPVEHIVAEMVRLKEQGKIRHIGLSEVSSATLRRAHAVHPIACVQMEYSAFSTEIESPEYNLLATCRELGVAVVAYSPLSRGLLGGGVQGPDDFEEGDIRRFYPRFSRENFPKNMELVEAIKELASKKGATVGQAALAWLLSQGDDIFPIPGTITDKYLEENYEAMHVELTAEESQHIRELVVKASVFGDRWPAEHAIGLSADTPLPDDWKEEKKDLTVLGQVIVDRK</sequence>
<evidence type="ECO:0000313" key="3">
    <source>
        <dbReference type="EMBL" id="KAK5084903.1"/>
    </source>
</evidence>
<evidence type="ECO:0000259" key="2">
    <source>
        <dbReference type="Pfam" id="PF00248"/>
    </source>
</evidence>
<accession>A0ABR0K336</accession>
<dbReference type="EMBL" id="JAVRRG010000110">
    <property type="protein sequence ID" value="KAK5084903.1"/>
    <property type="molecule type" value="Genomic_DNA"/>
</dbReference>
<comment type="caution">
    <text evidence="3">The sequence shown here is derived from an EMBL/GenBank/DDBJ whole genome shotgun (WGS) entry which is preliminary data.</text>
</comment>
<name>A0ABR0K336_9EURO</name>
<dbReference type="InterPro" id="IPR036812">
    <property type="entry name" value="NAD(P)_OxRdtase_dom_sf"/>
</dbReference>
<keyword evidence="4" id="KW-1185">Reference proteome</keyword>
<dbReference type="PANTHER" id="PTHR43625">
    <property type="entry name" value="AFLATOXIN B1 ALDEHYDE REDUCTASE"/>
    <property type="match status" value="1"/>
</dbReference>
<dbReference type="InterPro" id="IPR050791">
    <property type="entry name" value="Aldo-Keto_reductase"/>
</dbReference>
<evidence type="ECO:0000256" key="1">
    <source>
        <dbReference type="ARBA" id="ARBA00023002"/>
    </source>
</evidence>
<dbReference type="PANTHER" id="PTHR43625:SF40">
    <property type="entry name" value="ALDO-KETO REDUCTASE YAKC [NADP(+)]"/>
    <property type="match status" value="1"/>
</dbReference>
<evidence type="ECO:0000313" key="4">
    <source>
        <dbReference type="Proteomes" id="UP001345013"/>
    </source>
</evidence>
<dbReference type="Pfam" id="PF00248">
    <property type="entry name" value="Aldo_ket_red"/>
    <property type="match status" value="1"/>
</dbReference>
<gene>
    <name evidence="3" type="ORF">LTR24_007391</name>
</gene>
<dbReference type="Gene3D" id="3.20.20.100">
    <property type="entry name" value="NADP-dependent oxidoreductase domain"/>
    <property type="match status" value="1"/>
</dbReference>
<dbReference type="SUPFAM" id="SSF51430">
    <property type="entry name" value="NAD(P)-linked oxidoreductase"/>
    <property type="match status" value="1"/>
</dbReference>
<protein>
    <recommendedName>
        <fullName evidence="2">NADP-dependent oxidoreductase domain-containing protein</fullName>
    </recommendedName>
</protein>
<reference evidence="3 4" key="1">
    <citation type="submission" date="2023-08" db="EMBL/GenBank/DDBJ databases">
        <title>Black Yeasts Isolated from many extreme environments.</title>
        <authorList>
            <person name="Coleine C."/>
            <person name="Stajich J.E."/>
            <person name="Selbmann L."/>
        </authorList>
    </citation>
    <scope>NUCLEOTIDE SEQUENCE [LARGE SCALE GENOMIC DNA]</scope>
    <source>
        <strain evidence="3 4">CCFEE 5885</strain>
    </source>
</reference>
<keyword evidence="1" id="KW-0560">Oxidoreductase</keyword>
<organism evidence="3 4">
    <name type="scientific">Lithohypha guttulata</name>
    <dbReference type="NCBI Taxonomy" id="1690604"/>
    <lineage>
        <taxon>Eukaryota</taxon>
        <taxon>Fungi</taxon>
        <taxon>Dikarya</taxon>
        <taxon>Ascomycota</taxon>
        <taxon>Pezizomycotina</taxon>
        <taxon>Eurotiomycetes</taxon>
        <taxon>Chaetothyriomycetidae</taxon>
        <taxon>Chaetothyriales</taxon>
        <taxon>Trichomeriaceae</taxon>
        <taxon>Lithohypha</taxon>
    </lineage>
</organism>
<dbReference type="Proteomes" id="UP001345013">
    <property type="component" value="Unassembled WGS sequence"/>
</dbReference>
<feature type="domain" description="NADP-dependent oxidoreductase" evidence="2">
    <location>
        <begin position="20"/>
        <end position="318"/>
    </location>
</feature>
<proteinExistence type="predicted"/>
<dbReference type="InterPro" id="IPR023210">
    <property type="entry name" value="NADP_OxRdtase_dom"/>
</dbReference>